<accession>A0A521BP78</accession>
<evidence type="ECO:0000313" key="1">
    <source>
        <dbReference type="EMBL" id="SMO48968.1"/>
    </source>
</evidence>
<dbReference type="EMBL" id="FXTQ01000001">
    <property type="protein sequence ID" value="SMO48968.1"/>
    <property type="molecule type" value="Genomic_DNA"/>
</dbReference>
<name>A0A521BP78_9FLAO</name>
<organism evidence="1 2">
    <name type="scientific">Flavobacterium nitrogenifigens</name>
    <dbReference type="NCBI Taxonomy" id="1617283"/>
    <lineage>
        <taxon>Bacteria</taxon>
        <taxon>Pseudomonadati</taxon>
        <taxon>Bacteroidota</taxon>
        <taxon>Flavobacteriia</taxon>
        <taxon>Flavobacteriales</taxon>
        <taxon>Flavobacteriaceae</taxon>
        <taxon>Flavobacterium</taxon>
    </lineage>
</organism>
<dbReference type="AlphaFoldDB" id="A0A521BP78"/>
<dbReference type="Proteomes" id="UP000319267">
    <property type="component" value="Unassembled WGS sequence"/>
</dbReference>
<proteinExistence type="predicted"/>
<keyword evidence="2" id="KW-1185">Reference proteome</keyword>
<protein>
    <submittedName>
        <fullName evidence="1">Uncharacterized protein</fullName>
    </submittedName>
</protein>
<evidence type="ECO:0000313" key="2">
    <source>
        <dbReference type="Proteomes" id="UP000319267"/>
    </source>
</evidence>
<reference evidence="1 2" key="1">
    <citation type="submission" date="2017-05" db="EMBL/GenBank/DDBJ databases">
        <authorList>
            <person name="Varghese N."/>
            <person name="Submissions S."/>
        </authorList>
    </citation>
    <scope>NUCLEOTIDE SEQUENCE [LARGE SCALE GENOMIC DNA]</scope>
    <source>
        <strain evidence="1 2">DSM 29982</strain>
    </source>
</reference>
<sequence length="36" mass="4426">MNLEKEVNFSDLLGFNHLLFYIYRTKTKNNVKIQFF</sequence>
<gene>
    <name evidence="1" type="ORF">SAMN06265220_1011188</name>
</gene>